<reference evidence="1 2" key="1">
    <citation type="submission" date="2023-11" db="EMBL/GenBank/DDBJ databases">
        <title>Halocaridina rubra genome assembly.</title>
        <authorList>
            <person name="Smith C."/>
        </authorList>
    </citation>
    <scope>NUCLEOTIDE SEQUENCE [LARGE SCALE GENOMIC DNA]</scope>
    <source>
        <strain evidence="1">EP-1</strain>
        <tissue evidence="1">Whole</tissue>
    </source>
</reference>
<protein>
    <submittedName>
        <fullName evidence="1">Uncharacterized protein</fullName>
    </submittedName>
</protein>
<evidence type="ECO:0000313" key="1">
    <source>
        <dbReference type="EMBL" id="KAK7072304.1"/>
    </source>
</evidence>
<name>A0AAN8X597_HALRR</name>
<dbReference type="Proteomes" id="UP001381693">
    <property type="component" value="Unassembled WGS sequence"/>
</dbReference>
<accession>A0AAN8X597</accession>
<sequence length="58" mass="6515">MGGSNCIMSSAPTYEDLPISFLSDDRFIYSNIPFYMSKKCDSGRYPSTKLMICISPFS</sequence>
<proteinExistence type="predicted"/>
<dbReference type="AlphaFoldDB" id="A0AAN8X597"/>
<comment type="caution">
    <text evidence="1">The sequence shown here is derived from an EMBL/GenBank/DDBJ whole genome shotgun (WGS) entry which is preliminary data.</text>
</comment>
<gene>
    <name evidence="1" type="ORF">SK128_024743</name>
</gene>
<evidence type="ECO:0000313" key="2">
    <source>
        <dbReference type="Proteomes" id="UP001381693"/>
    </source>
</evidence>
<dbReference type="EMBL" id="JAXCGZ010013551">
    <property type="protein sequence ID" value="KAK7072304.1"/>
    <property type="molecule type" value="Genomic_DNA"/>
</dbReference>
<keyword evidence="2" id="KW-1185">Reference proteome</keyword>
<organism evidence="1 2">
    <name type="scientific">Halocaridina rubra</name>
    <name type="common">Hawaiian red shrimp</name>
    <dbReference type="NCBI Taxonomy" id="373956"/>
    <lineage>
        <taxon>Eukaryota</taxon>
        <taxon>Metazoa</taxon>
        <taxon>Ecdysozoa</taxon>
        <taxon>Arthropoda</taxon>
        <taxon>Crustacea</taxon>
        <taxon>Multicrustacea</taxon>
        <taxon>Malacostraca</taxon>
        <taxon>Eumalacostraca</taxon>
        <taxon>Eucarida</taxon>
        <taxon>Decapoda</taxon>
        <taxon>Pleocyemata</taxon>
        <taxon>Caridea</taxon>
        <taxon>Atyoidea</taxon>
        <taxon>Atyidae</taxon>
        <taxon>Halocaridina</taxon>
    </lineage>
</organism>